<dbReference type="InterPro" id="IPR040194">
    <property type="entry name" value="Cwf19-like"/>
</dbReference>
<dbReference type="Pfam" id="PF04677">
    <property type="entry name" value="CwfJ_C_1"/>
    <property type="match status" value="1"/>
</dbReference>
<evidence type="ECO:0000313" key="5">
    <source>
        <dbReference type="Proteomes" id="UP000799776"/>
    </source>
</evidence>
<feature type="domain" description="Cwf19-like C-terminal" evidence="3">
    <location>
        <begin position="302"/>
        <end position="428"/>
    </location>
</feature>
<dbReference type="AlphaFoldDB" id="A0A9P4LY68"/>
<feature type="region of interest" description="Disordered" evidence="1">
    <location>
        <begin position="272"/>
        <end position="305"/>
    </location>
</feature>
<keyword evidence="5" id="KW-1185">Reference proteome</keyword>
<organism evidence="4 5">
    <name type="scientific">Saccharata proteae CBS 121410</name>
    <dbReference type="NCBI Taxonomy" id="1314787"/>
    <lineage>
        <taxon>Eukaryota</taxon>
        <taxon>Fungi</taxon>
        <taxon>Dikarya</taxon>
        <taxon>Ascomycota</taxon>
        <taxon>Pezizomycotina</taxon>
        <taxon>Dothideomycetes</taxon>
        <taxon>Dothideomycetes incertae sedis</taxon>
        <taxon>Botryosphaeriales</taxon>
        <taxon>Saccharataceae</taxon>
        <taxon>Saccharata</taxon>
    </lineage>
</organism>
<dbReference type="InterPro" id="IPR006768">
    <property type="entry name" value="Cwf19-like_C_dom-1"/>
</dbReference>
<dbReference type="InterPro" id="IPR029052">
    <property type="entry name" value="Metallo-depent_PP-like"/>
</dbReference>
<dbReference type="GO" id="GO:0000398">
    <property type="term" value="P:mRNA splicing, via spliceosome"/>
    <property type="evidence" value="ECO:0007669"/>
    <property type="project" value="TreeGrafter"/>
</dbReference>
<name>A0A9P4LY68_9PEZI</name>
<feature type="domain" description="Cwf19-like protein C-terminal" evidence="2">
    <location>
        <begin position="483"/>
        <end position="541"/>
    </location>
</feature>
<dbReference type="PANTHER" id="PTHR12072">
    <property type="entry name" value="CWF19, CELL CYCLE CONTROL PROTEIN"/>
    <property type="match status" value="1"/>
</dbReference>
<dbReference type="SUPFAM" id="SSF56300">
    <property type="entry name" value="Metallo-dependent phosphatases"/>
    <property type="match status" value="1"/>
</dbReference>
<dbReference type="Pfam" id="PF04676">
    <property type="entry name" value="CwfJ_C_2"/>
    <property type="match status" value="1"/>
</dbReference>
<proteinExistence type="predicted"/>
<sequence>MASKIVVVGDVNGQFPTVFGKISALHSKNAFSFALITGDLFANPAIATDEDQKNVEDLLSGKIELPLPVYFGLGQHGLPENVIQKLESSDGEVCSNLYFLGKRTTMKTSEGIRIVALGGALNRNIMGISKDKYPPYYSEDDARSLRGANTTDILLTSQWPSGIQTGSKVQLQSEGDATMQQQCVSDLCASLKPRYHFSTSPDAFYEREPFFHPPSEKTEGYHITRFISLAAFGNSKKQKWIYAFSIDPSATPPVAIPAGTMASPLAAIGQKRPLPSQASSYRFSTDDRHQRRSNKRQRAPPPTPDQCFFCLSNPNLATHLITSIGTDAYLTTAKGPLSTATTYAPALKFPCHILIIPLTHSPTLATIDDAESRKSTYNEMQRYRHSLQSMLSNIGKNEIGAVTWEVSRAGGIHTHWQFLPVPADLIRRGLVEAAFKVEAENEKYPKFEKKDVGDGFEEGNDFFRLMIWSPPKVDDATEKETNLVLPLDYSSFRFDLQFGRRVLAKLLGLENRMHWQECGQTHEDEVGDAEAFKSAFKAFDFSLDE</sequence>
<accession>A0A9P4LY68</accession>
<dbReference type="PANTHER" id="PTHR12072:SF4">
    <property type="entry name" value="CWF19-LIKE PROTEIN 1"/>
    <property type="match status" value="1"/>
</dbReference>
<dbReference type="GO" id="GO:0061632">
    <property type="term" value="F:RNA lariat debranching enzyme activator activity"/>
    <property type="evidence" value="ECO:0007669"/>
    <property type="project" value="TreeGrafter"/>
</dbReference>
<dbReference type="InterPro" id="IPR036265">
    <property type="entry name" value="HIT-like_sf"/>
</dbReference>
<dbReference type="SUPFAM" id="SSF54197">
    <property type="entry name" value="HIT-like"/>
    <property type="match status" value="1"/>
</dbReference>
<dbReference type="GO" id="GO:0071014">
    <property type="term" value="C:post-mRNA release spliceosomal complex"/>
    <property type="evidence" value="ECO:0007669"/>
    <property type="project" value="TreeGrafter"/>
</dbReference>
<evidence type="ECO:0000256" key="1">
    <source>
        <dbReference type="SAM" id="MobiDB-lite"/>
    </source>
</evidence>
<dbReference type="OrthoDB" id="444325at2759"/>
<evidence type="ECO:0000313" key="4">
    <source>
        <dbReference type="EMBL" id="KAF2088484.1"/>
    </source>
</evidence>
<dbReference type="CDD" id="cd07380">
    <property type="entry name" value="MPP_CWF19_N"/>
    <property type="match status" value="1"/>
</dbReference>
<evidence type="ECO:0000259" key="3">
    <source>
        <dbReference type="Pfam" id="PF04677"/>
    </source>
</evidence>
<reference evidence="4" key="1">
    <citation type="journal article" date="2020" name="Stud. Mycol.">
        <title>101 Dothideomycetes genomes: a test case for predicting lifestyles and emergence of pathogens.</title>
        <authorList>
            <person name="Haridas S."/>
            <person name="Albert R."/>
            <person name="Binder M."/>
            <person name="Bloem J."/>
            <person name="Labutti K."/>
            <person name="Salamov A."/>
            <person name="Andreopoulos B."/>
            <person name="Baker S."/>
            <person name="Barry K."/>
            <person name="Bills G."/>
            <person name="Bluhm B."/>
            <person name="Cannon C."/>
            <person name="Castanera R."/>
            <person name="Culley D."/>
            <person name="Daum C."/>
            <person name="Ezra D."/>
            <person name="Gonzalez J."/>
            <person name="Henrissat B."/>
            <person name="Kuo A."/>
            <person name="Liang C."/>
            <person name="Lipzen A."/>
            <person name="Lutzoni F."/>
            <person name="Magnuson J."/>
            <person name="Mondo S."/>
            <person name="Nolan M."/>
            <person name="Ohm R."/>
            <person name="Pangilinan J."/>
            <person name="Park H.-J."/>
            <person name="Ramirez L."/>
            <person name="Alfaro M."/>
            <person name="Sun H."/>
            <person name="Tritt A."/>
            <person name="Yoshinaga Y."/>
            <person name="Zwiers L.-H."/>
            <person name="Turgeon B."/>
            <person name="Goodwin S."/>
            <person name="Spatafora J."/>
            <person name="Crous P."/>
            <person name="Grigoriev I."/>
        </authorList>
    </citation>
    <scope>NUCLEOTIDE SEQUENCE</scope>
    <source>
        <strain evidence="4">CBS 121410</strain>
    </source>
</reference>
<evidence type="ECO:0000259" key="2">
    <source>
        <dbReference type="Pfam" id="PF04676"/>
    </source>
</evidence>
<dbReference type="EMBL" id="ML978716">
    <property type="protein sequence ID" value="KAF2088484.1"/>
    <property type="molecule type" value="Genomic_DNA"/>
</dbReference>
<evidence type="ECO:0008006" key="6">
    <source>
        <dbReference type="Google" id="ProtNLM"/>
    </source>
</evidence>
<gene>
    <name evidence="4" type="ORF">K490DRAFT_64534</name>
</gene>
<protein>
    <recommendedName>
        <fullName evidence="6">CwfJ domain-containing protein</fullName>
    </recommendedName>
</protein>
<dbReference type="Proteomes" id="UP000799776">
    <property type="component" value="Unassembled WGS sequence"/>
</dbReference>
<dbReference type="InterPro" id="IPR006767">
    <property type="entry name" value="Cwf19-like_C_dom-2"/>
</dbReference>
<comment type="caution">
    <text evidence="4">The sequence shown here is derived from an EMBL/GenBank/DDBJ whole genome shotgun (WGS) entry which is preliminary data.</text>
</comment>